<sequence length="194" mass="21434">MMRRRRGVLLMLLLLVGWGLASGPTPAHACSCVEIPSPEIALQRSAAVFAGEVLSVRQKGPNLFGGGYAEHPIRATFRVTETWKGVEADRLTVHTSMSTCGFDFDEGMRYIVYAYETSEGLATWLCTRTAELAKASDDLAALGKGKVPPSPEPDKRGLYLFPTGTVLACFSAVVLVIRLLRLRRRHWTRQRGKR</sequence>
<name>A0ABN7RSD1_THEXY</name>
<dbReference type="InterPro" id="IPR008993">
    <property type="entry name" value="TIMP-like_OB-fold"/>
</dbReference>
<keyword evidence="4" id="KW-1185">Reference proteome</keyword>
<protein>
    <recommendedName>
        <fullName evidence="5">Tissue inhibitor of metalloproteinase</fullName>
    </recommendedName>
</protein>
<dbReference type="SUPFAM" id="SSF50242">
    <property type="entry name" value="TIMP-like"/>
    <property type="match status" value="1"/>
</dbReference>
<feature type="chain" id="PRO_5045435705" description="Tissue inhibitor of metalloproteinase" evidence="2">
    <location>
        <begin position="30"/>
        <end position="194"/>
    </location>
</feature>
<gene>
    <name evidence="3" type="primary">txxe 1139</name>
    <name evidence="3" type="ORF">TXXE_08375</name>
</gene>
<feature type="signal peptide" evidence="2">
    <location>
        <begin position="1"/>
        <end position="29"/>
    </location>
</feature>
<keyword evidence="1" id="KW-1133">Transmembrane helix</keyword>
<reference evidence="3 4" key="1">
    <citation type="submission" date="2021-04" db="EMBL/GenBank/DDBJ databases">
        <authorList>
            <person name="Rakotoarivonina H."/>
        </authorList>
    </citation>
    <scope>NUCLEOTIDE SEQUENCE [LARGE SCALE GENOMIC DNA]</scope>
    <source>
        <strain evidence="3 4">XE</strain>
    </source>
</reference>
<evidence type="ECO:0000256" key="1">
    <source>
        <dbReference type="SAM" id="Phobius"/>
    </source>
</evidence>
<evidence type="ECO:0000313" key="4">
    <source>
        <dbReference type="Proteomes" id="UP000681526"/>
    </source>
</evidence>
<dbReference type="Proteomes" id="UP000681526">
    <property type="component" value="Unassembled WGS sequence"/>
</dbReference>
<evidence type="ECO:0000256" key="2">
    <source>
        <dbReference type="SAM" id="SignalP"/>
    </source>
</evidence>
<accession>A0ABN7RSD1</accession>
<feature type="transmembrane region" description="Helical" evidence="1">
    <location>
        <begin position="158"/>
        <end position="180"/>
    </location>
</feature>
<dbReference type="EMBL" id="CAJRAY010000038">
    <property type="protein sequence ID" value="CAG5084962.1"/>
    <property type="molecule type" value="Genomic_DNA"/>
</dbReference>
<dbReference type="Gene3D" id="2.40.50.120">
    <property type="match status" value="1"/>
</dbReference>
<keyword evidence="1" id="KW-0472">Membrane</keyword>
<keyword evidence="1" id="KW-0812">Transmembrane</keyword>
<keyword evidence="2" id="KW-0732">Signal</keyword>
<proteinExistence type="predicted"/>
<comment type="caution">
    <text evidence="3">The sequence shown here is derived from an EMBL/GenBank/DDBJ whole genome shotgun (WGS) entry which is preliminary data.</text>
</comment>
<evidence type="ECO:0008006" key="5">
    <source>
        <dbReference type="Google" id="ProtNLM"/>
    </source>
</evidence>
<organism evidence="3 4">
    <name type="scientific">Thermobacillus xylanilyticus</name>
    <dbReference type="NCBI Taxonomy" id="76633"/>
    <lineage>
        <taxon>Bacteria</taxon>
        <taxon>Bacillati</taxon>
        <taxon>Bacillota</taxon>
        <taxon>Bacilli</taxon>
        <taxon>Bacillales</taxon>
        <taxon>Paenibacillaceae</taxon>
        <taxon>Thermobacillus</taxon>
    </lineage>
</organism>
<evidence type="ECO:0000313" key="3">
    <source>
        <dbReference type="EMBL" id="CAG5084962.1"/>
    </source>
</evidence>